<gene>
    <name evidence="1" type="ORF">PPYR_01285</name>
</gene>
<name>A0A5N4B3Z7_PHOPY</name>
<organism evidence="1 2">
    <name type="scientific">Photinus pyralis</name>
    <name type="common">Common eastern firefly</name>
    <name type="synonym">Lampyris pyralis</name>
    <dbReference type="NCBI Taxonomy" id="7054"/>
    <lineage>
        <taxon>Eukaryota</taxon>
        <taxon>Metazoa</taxon>
        <taxon>Ecdysozoa</taxon>
        <taxon>Arthropoda</taxon>
        <taxon>Hexapoda</taxon>
        <taxon>Insecta</taxon>
        <taxon>Pterygota</taxon>
        <taxon>Neoptera</taxon>
        <taxon>Endopterygota</taxon>
        <taxon>Coleoptera</taxon>
        <taxon>Polyphaga</taxon>
        <taxon>Elateriformia</taxon>
        <taxon>Elateroidea</taxon>
        <taxon>Lampyridae</taxon>
        <taxon>Lampyrinae</taxon>
        <taxon>Photinus</taxon>
    </lineage>
</organism>
<comment type="caution">
    <text evidence="1">The sequence shown here is derived from an EMBL/GenBank/DDBJ whole genome shotgun (WGS) entry which is preliminary data.</text>
</comment>
<reference evidence="1 2" key="1">
    <citation type="journal article" date="2018" name="Elife">
        <title>Firefly genomes illuminate parallel origins of bioluminescence in beetles.</title>
        <authorList>
            <person name="Fallon T.R."/>
            <person name="Lower S.E."/>
            <person name="Chang C.H."/>
            <person name="Bessho-Uehara M."/>
            <person name="Martin G.J."/>
            <person name="Bewick A.J."/>
            <person name="Behringer M."/>
            <person name="Debat H.J."/>
            <person name="Wong I."/>
            <person name="Day J.C."/>
            <person name="Suvorov A."/>
            <person name="Silva C.J."/>
            <person name="Stanger-Hall K.F."/>
            <person name="Hall D.W."/>
            <person name="Schmitz R.J."/>
            <person name="Nelson D.R."/>
            <person name="Lewis S.M."/>
            <person name="Shigenobu S."/>
            <person name="Bybee S.M."/>
            <person name="Larracuente A.M."/>
            <person name="Oba Y."/>
            <person name="Weng J.K."/>
        </authorList>
    </citation>
    <scope>NUCLEOTIDE SEQUENCE [LARGE SCALE GENOMIC DNA]</scope>
    <source>
        <strain evidence="1">1611_PpyrPB1</strain>
        <tissue evidence="1">Whole body</tissue>
    </source>
</reference>
<dbReference type="EMBL" id="VVIM01000001">
    <property type="protein sequence ID" value="KAB0804315.1"/>
    <property type="molecule type" value="Genomic_DNA"/>
</dbReference>
<dbReference type="InParanoid" id="A0A5N4B3Z7"/>
<protein>
    <submittedName>
        <fullName evidence="1">Uncharacterized protein</fullName>
    </submittedName>
</protein>
<dbReference type="AlphaFoldDB" id="A0A5N4B3Z7"/>
<accession>A0A5N4B3Z7</accession>
<evidence type="ECO:0000313" key="2">
    <source>
        <dbReference type="Proteomes" id="UP000327044"/>
    </source>
</evidence>
<evidence type="ECO:0000313" key="1">
    <source>
        <dbReference type="EMBL" id="KAB0804315.1"/>
    </source>
</evidence>
<dbReference type="Proteomes" id="UP000327044">
    <property type="component" value="Unassembled WGS sequence"/>
</dbReference>
<sequence length="173" mass="19390">MDENERLLKTAINLHYHDRPNILLTASQIIQEYCNGEQTCDKYCEVLQKLRDLMSDLPETILLYFLTTIPDSDLIDDASPPPLIGLMKQIRLRLIESIKSVLSEYITNAISPLNPIKQTESSLEQGNELEGEILKSDDGQFGNVENRAVDDNGVVEIMDSESCGMCTDLLASL</sequence>
<keyword evidence="2" id="KW-1185">Reference proteome</keyword>
<proteinExistence type="predicted"/>